<dbReference type="HOGENOM" id="CLU_2115571_0_0_2"/>
<dbReference type="GeneID" id="11140001"/>
<keyword evidence="2" id="KW-1185">Reference proteome</keyword>
<dbReference type="STRING" id="694429.Pyrfu_0357"/>
<organism evidence="1 2">
    <name type="scientific">Pyrolobus fumarii (strain DSM 11204 / 1A)</name>
    <dbReference type="NCBI Taxonomy" id="694429"/>
    <lineage>
        <taxon>Archaea</taxon>
        <taxon>Thermoproteota</taxon>
        <taxon>Thermoprotei</taxon>
        <taxon>Desulfurococcales</taxon>
        <taxon>Pyrodictiaceae</taxon>
        <taxon>Pyrolobus</taxon>
    </lineage>
</organism>
<gene>
    <name evidence="1" type="ordered locus">Pyrfu_0357</name>
</gene>
<dbReference type="InParanoid" id="G0EFQ8"/>
<dbReference type="EMBL" id="CP002838">
    <property type="protein sequence ID" value="AEM38229.1"/>
    <property type="molecule type" value="Genomic_DNA"/>
</dbReference>
<dbReference type="AlphaFoldDB" id="G0EFQ8"/>
<dbReference type="RefSeq" id="WP_014025906.1">
    <property type="nucleotide sequence ID" value="NC_015931.1"/>
</dbReference>
<name>G0EFQ8_PYRF1</name>
<sequence length="114" mass="12482">MSGYRVRLVWDLPVTPETYQELGFLVHQLSMITGRMVKELADGEGLVFEVEPPVAAPGVPMDEDEWLDLLEELASKARRVKIIVERDGVPVLSSGDAARARLCGEYLEAGGGGR</sequence>
<dbReference type="Proteomes" id="UP000001037">
    <property type="component" value="Chromosome"/>
</dbReference>
<reference evidence="1 2" key="1">
    <citation type="journal article" date="2011" name="Stand. Genomic Sci.">
        <title>Complete genome sequence of the hyperthermophilic chemolithoautotroph Pyrolobus fumarii type strain (1A).</title>
        <authorList>
            <person name="Anderson I."/>
            <person name="Goker M."/>
            <person name="Nolan M."/>
            <person name="Lucas S."/>
            <person name="Hammon N."/>
            <person name="Deshpande S."/>
            <person name="Cheng J.F."/>
            <person name="Tapia R."/>
            <person name="Han C."/>
            <person name="Goodwin L."/>
            <person name="Pitluck S."/>
            <person name="Huntemann M."/>
            <person name="Liolios K."/>
            <person name="Ivanova N."/>
            <person name="Pagani I."/>
            <person name="Mavromatis K."/>
            <person name="Ovchinikova G."/>
            <person name="Pati A."/>
            <person name="Chen A."/>
            <person name="Palaniappan K."/>
            <person name="Land M."/>
            <person name="Hauser L."/>
            <person name="Brambilla E.M."/>
            <person name="Huber H."/>
            <person name="Yasawong M."/>
            <person name="Rohde M."/>
            <person name="Spring S."/>
            <person name="Abt B."/>
            <person name="Sikorski J."/>
            <person name="Wirth R."/>
            <person name="Detter J.C."/>
            <person name="Woyke T."/>
            <person name="Bristow J."/>
            <person name="Eisen J.A."/>
            <person name="Markowitz V."/>
            <person name="Hugenholtz P."/>
            <person name="Kyrpides N.C."/>
            <person name="Klenk H.P."/>
            <person name="Lapidus A."/>
        </authorList>
    </citation>
    <scope>NUCLEOTIDE SEQUENCE [LARGE SCALE GENOMIC DNA]</scope>
    <source>
        <strain evidence="2">DSM 11204 / 1A</strain>
    </source>
</reference>
<evidence type="ECO:0000313" key="2">
    <source>
        <dbReference type="Proteomes" id="UP000001037"/>
    </source>
</evidence>
<accession>G0EFQ8</accession>
<protein>
    <submittedName>
        <fullName evidence="1">Uncharacterized protein</fullName>
    </submittedName>
</protein>
<evidence type="ECO:0000313" key="1">
    <source>
        <dbReference type="EMBL" id="AEM38229.1"/>
    </source>
</evidence>
<dbReference type="KEGG" id="pfm:Pyrfu_0357"/>
<proteinExistence type="predicted"/>